<evidence type="ECO:0000313" key="1">
    <source>
        <dbReference type="EMBL" id="QTC92851.1"/>
    </source>
</evidence>
<proteinExistence type="predicted"/>
<dbReference type="EMBL" id="CP062222">
    <property type="protein sequence ID" value="QTC92851.1"/>
    <property type="molecule type" value="Genomic_DNA"/>
</dbReference>
<dbReference type="AlphaFoldDB" id="A0A975C2W9"/>
<sequence length="76" mass="8316">MKGWKTLPNGDLEVSLMRSIETASDPEGAVAIRIEHERVAGQLEVIQLAMSPEDAEAMGRELIEVAQLMRLAKGRA</sequence>
<gene>
    <name evidence="1" type="ORF">IFJ75_08415</name>
</gene>
<evidence type="ECO:0000313" key="2">
    <source>
        <dbReference type="Proteomes" id="UP000663918"/>
    </source>
</evidence>
<reference evidence="1" key="1">
    <citation type="submission" date="2020-09" db="EMBL/GenBank/DDBJ databases">
        <title>Brevundimonas sp. LVF2 isolated from a puddle in Goettingen, Germany.</title>
        <authorList>
            <person name="Friedrich I."/>
            <person name="Klassen A."/>
            <person name="Hannes N."/>
            <person name="Schneider D."/>
            <person name="Hertel R."/>
            <person name="Daniel R."/>
        </authorList>
    </citation>
    <scope>NUCLEOTIDE SEQUENCE</scope>
    <source>
        <strain evidence="1">LVF2</strain>
    </source>
</reference>
<dbReference type="Proteomes" id="UP000663918">
    <property type="component" value="Chromosome"/>
</dbReference>
<accession>A0A975C2W9</accession>
<dbReference type="RefSeq" id="WP_207932131.1">
    <property type="nucleotide sequence ID" value="NZ_CP062222.1"/>
</dbReference>
<dbReference type="KEGG" id="bgoe:IFJ75_08415"/>
<organism evidence="1 2">
    <name type="scientific">Brevundimonas goettingensis</name>
    <dbReference type="NCBI Taxonomy" id="2774190"/>
    <lineage>
        <taxon>Bacteria</taxon>
        <taxon>Pseudomonadati</taxon>
        <taxon>Pseudomonadota</taxon>
        <taxon>Alphaproteobacteria</taxon>
        <taxon>Caulobacterales</taxon>
        <taxon>Caulobacteraceae</taxon>
        <taxon>Brevundimonas</taxon>
    </lineage>
</organism>
<protein>
    <submittedName>
        <fullName evidence="1">Uncharacterized protein</fullName>
    </submittedName>
</protein>
<keyword evidence="2" id="KW-1185">Reference proteome</keyword>
<name>A0A975C2W9_9CAUL</name>